<proteinExistence type="predicted"/>
<gene>
    <name evidence="2" type="ORF">GCM10007231_08460</name>
</gene>
<organism evidence="2 3">
    <name type="scientific">Nocardioides daphniae</name>
    <dbReference type="NCBI Taxonomy" id="402297"/>
    <lineage>
        <taxon>Bacteria</taxon>
        <taxon>Bacillati</taxon>
        <taxon>Actinomycetota</taxon>
        <taxon>Actinomycetes</taxon>
        <taxon>Propionibacteriales</taxon>
        <taxon>Nocardioidaceae</taxon>
        <taxon>Nocardioides</taxon>
    </lineage>
</organism>
<feature type="chain" id="PRO_5045747068" evidence="1">
    <location>
        <begin position="27"/>
        <end position="158"/>
    </location>
</feature>
<accession>A0ABQ1Q3L3</accession>
<evidence type="ECO:0000313" key="2">
    <source>
        <dbReference type="EMBL" id="GGD11886.1"/>
    </source>
</evidence>
<keyword evidence="1" id="KW-0732">Signal</keyword>
<reference evidence="3" key="1">
    <citation type="journal article" date="2019" name="Int. J. Syst. Evol. Microbiol.">
        <title>The Global Catalogue of Microorganisms (GCM) 10K type strain sequencing project: providing services to taxonomists for standard genome sequencing and annotation.</title>
        <authorList>
            <consortium name="The Broad Institute Genomics Platform"/>
            <consortium name="The Broad Institute Genome Sequencing Center for Infectious Disease"/>
            <person name="Wu L."/>
            <person name="Ma J."/>
        </authorList>
    </citation>
    <scope>NUCLEOTIDE SEQUENCE [LARGE SCALE GENOMIC DNA]</scope>
    <source>
        <strain evidence="3">CCM 7403</strain>
    </source>
</reference>
<evidence type="ECO:0000256" key="1">
    <source>
        <dbReference type="SAM" id="SignalP"/>
    </source>
</evidence>
<feature type="signal peptide" evidence="1">
    <location>
        <begin position="1"/>
        <end position="26"/>
    </location>
</feature>
<sequence length="158" mass="16179">MKSVKIGLVGVLAGALVGLAAPTATANDIGREGCTPGYWKTHTDSWEEMTPGELFSSRFRSGTSGALDGLTFLQALQGGGGPGVAGAELILARAAAAAYLNAAHEGLGYPWRRWETGLDGRGPLIATVRAALASGDRATILDLASRLDADNNLGCPLS</sequence>
<keyword evidence="3" id="KW-1185">Reference proteome</keyword>
<dbReference type="EMBL" id="BMCK01000001">
    <property type="protein sequence ID" value="GGD11886.1"/>
    <property type="molecule type" value="Genomic_DNA"/>
</dbReference>
<dbReference type="Proteomes" id="UP000630594">
    <property type="component" value="Unassembled WGS sequence"/>
</dbReference>
<protein>
    <submittedName>
        <fullName evidence="2">Uncharacterized protein</fullName>
    </submittedName>
</protein>
<comment type="caution">
    <text evidence="2">The sequence shown here is derived from an EMBL/GenBank/DDBJ whole genome shotgun (WGS) entry which is preliminary data.</text>
</comment>
<name>A0ABQ1Q3L3_9ACTN</name>
<evidence type="ECO:0000313" key="3">
    <source>
        <dbReference type="Proteomes" id="UP000630594"/>
    </source>
</evidence>
<dbReference type="RefSeq" id="WP_188420965.1">
    <property type="nucleotide sequence ID" value="NZ_BMCK01000001.1"/>
</dbReference>